<proteinExistence type="predicted"/>
<keyword evidence="3" id="KW-1185">Reference proteome</keyword>
<evidence type="ECO:0000256" key="1">
    <source>
        <dbReference type="SAM" id="Phobius"/>
    </source>
</evidence>
<name>A0A1H6T2S7_9BACT</name>
<dbReference type="OrthoDB" id="951453at2"/>
<evidence type="ECO:0000313" key="2">
    <source>
        <dbReference type="EMBL" id="SEI74413.1"/>
    </source>
</evidence>
<feature type="transmembrane region" description="Helical" evidence="1">
    <location>
        <begin position="45"/>
        <end position="66"/>
    </location>
</feature>
<accession>A0A1H6T2S7</accession>
<protein>
    <submittedName>
        <fullName evidence="2">Uncharacterized protein</fullName>
    </submittedName>
</protein>
<keyword evidence="1" id="KW-0472">Membrane</keyword>
<keyword evidence="1" id="KW-0812">Transmembrane</keyword>
<feature type="transmembrane region" description="Helical" evidence="1">
    <location>
        <begin position="7"/>
        <end position="25"/>
    </location>
</feature>
<organism evidence="2 3">
    <name type="scientific">Dyadobacter koreensis</name>
    <dbReference type="NCBI Taxonomy" id="408657"/>
    <lineage>
        <taxon>Bacteria</taxon>
        <taxon>Pseudomonadati</taxon>
        <taxon>Bacteroidota</taxon>
        <taxon>Cytophagia</taxon>
        <taxon>Cytophagales</taxon>
        <taxon>Spirosomataceae</taxon>
        <taxon>Dyadobacter</taxon>
    </lineage>
</organism>
<dbReference type="AlphaFoldDB" id="A0A1H6T2S7"/>
<sequence length="102" mass="11402">MKDGKSVFVVLALIVFVVYVMRNFLGKLSAFFFVPVDNLLFISQSIPPVIMWMILGLLVGLIYGSFVSIKKFKLDYKLLVYPGLALLIGVSLILIASFIVKK</sequence>
<feature type="transmembrane region" description="Helical" evidence="1">
    <location>
        <begin position="78"/>
        <end position="100"/>
    </location>
</feature>
<dbReference type="EMBL" id="FNXY01000003">
    <property type="protein sequence ID" value="SEI74413.1"/>
    <property type="molecule type" value="Genomic_DNA"/>
</dbReference>
<evidence type="ECO:0000313" key="3">
    <source>
        <dbReference type="Proteomes" id="UP000199532"/>
    </source>
</evidence>
<dbReference type="STRING" id="408657.SAMN04487995_1985"/>
<reference evidence="2 3" key="1">
    <citation type="submission" date="2016-10" db="EMBL/GenBank/DDBJ databases">
        <authorList>
            <person name="de Groot N.N."/>
        </authorList>
    </citation>
    <scope>NUCLEOTIDE SEQUENCE [LARGE SCALE GENOMIC DNA]</scope>
    <source>
        <strain evidence="2 3">DSM 19938</strain>
    </source>
</reference>
<keyword evidence="1" id="KW-1133">Transmembrane helix</keyword>
<gene>
    <name evidence="2" type="ORF">SAMN04487995_1985</name>
</gene>
<dbReference type="Proteomes" id="UP000199532">
    <property type="component" value="Unassembled WGS sequence"/>
</dbReference>
<dbReference type="RefSeq" id="WP_090335001.1">
    <property type="nucleotide sequence ID" value="NZ_FNXY01000003.1"/>
</dbReference>